<dbReference type="OrthoDB" id="10531441at2759"/>
<evidence type="ECO:0000259" key="1">
    <source>
        <dbReference type="Pfam" id="PF24758"/>
    </source>
</evidence>
<dbReference type="Proteomes" id="UP000324897">
    <property type="component" value="Unassembled WGS sequence"/>
</dbReference>
<accession>A0A5J9VG93</accession>
<evidence type="ECO:0000313" key="2">
    <source>
        <dbReference type="EMBL" id="TVU34404.1"/>
    </source>
</evidence>
<feature type="domain" description="F-box/LRR-repeat protein 15/At3g58940/PEG3-like LRR" evidence="1">
    <location>
        <begin position="73"/>
        <end position="158"/>
    </location>
</feature>
<evidence type="ECO:0000313" key="3">
    <source>
        <dbReference type="Proteomes" id="UP000324897"/>
    </source>
</evidence>
<feature type="non-terminal residue" evidence="2">
    <location>
        <position position="1"/>
    </location>
</feature>
<protein>
    <recommendedName>
        <fullName evidence="1">F-box/LRR-repeat protein 15/At3g58940/PEG3-like LRR domain-containing protein</fullName>
    </recommendedName>
</protein>
<dbReference type="Pfam" id="PF24758">
    <property type="entry name" value="LRR_At5g56370"/>
    <property type="match status" value="1"/>
</dbReference>
<reference evidence="2 3" key="1">
    <citation type="journal article" date="2019" name="Sci. Rep.">
        <title>A high-quality genome of Eragrostis curvula grass provides insights into Poaceae evolution and supports new strategies to enhance forage quality.</title>
        <authorList>
            <person name="Carballo J."/>
            <person name="Santos B.A.C.M."/>
            <person name="Zappacosta D."/>
            <person name="Garbus I."/>
            <person name="Selva J.P."/>
            <person name="Gallo C.A."/>
            <person name="Diaz A."/>
            <person name="Albertini E."/>
            <person name="Caccamo M."/>
            <person name="Echenique V."/>
        </authorList>
    </citation>
    <scope>NUCLEOTIDE SEQUENCE [LARGE SCALE GENOMIC DNA]</scope>
    <source>
        <strain evidence="3">cv. Victoria</strain>
        <tissue evidence="2">Leaf</tissue>
    </source>
</reference>
<dbReference type="Gramene" id="TVU34404">
    <property type="protein sequence ID" value="TVU34404"/>
    <property type="gene ID" value="EJB05_16236"/>
</dbReference>
<gene>
    <name evidence="2" type="ORF">EJB05_16236</name>
</gene>
<name>A0A5J9VG93_9POAL</name>
<organism evidence="2 3">
    <name type="scientific">Eragrostis curvula</name>
    <name type="common">weeping love grass</name>
    <dbReference type="NCBI Taxonomy" id="38414"/>
    <lineage>
        <taxon>Eukaryota</taxon>
        <taxon>Viridiplantae</taxon>
        <taxon>Streptophyta</taxon>
        <taxon>Embryophyta</taxon>
        <taxon>Tracheophyta</taxon>
        <taxon>Spermatophyta</taxon>
        <taxon>Magnoliopsida</taxon>
        <taxon>Liliopsida</taxon>
        <taxon>Poales</taxon>
        <taxon>Poaceae</taxon>
        <taxon>PACMAD clade</taxon>
        <taxon>Chloridoideae</taxon>
        <taxon>Eragrostideae</taxon>
        <taxon>Eragrostidinae</taxon>
        <taxon>Eragrostis</taxon>
    </lineage>
</organism>
<sequence length="171" mass="18709">MAKVEVDAKKLNEKLEEVSKALEALAKWMPTVDSALSSLSQVVSDLTERVDSSEAAPPLSSRRRVAGSYLRNVTHSYSPTWVRIGYATKLKVLGYLEPSIHQLVIGGTVIGSGTKMTPSTMVPSVKILAIKVRFGVRKEAKMLPTFLRCFPNVETLHVELRSNAVRVATAT</sequence>
<proteinExistence type="predicted"/>
<comment type="caution">
    <text evidence="2">The sequence shown here is derived from an EMBL/GenBank/DDBJ whole genome shotgun (WGS) entry which is preliminary data.</text>
</comment>
<keyword evidence="3" id="KW-1185">Reference proteome</keyword>
<dbReference type="InterPro" id="IPR055411">
    <property type="entry name" value="LRR_FXL15/At3g58940/PEG3-like"/>
</dbReference>
<dbReference type="EMBL" id="RWGY01000009">
    <property type="protein sequence ID" value="TVU34404.1"/>
    <property type="molecule type" value="Genomic_DNA"/>
</dbReference>
<dbReference type="AlphaFoldDB" id="A0A5J9VG93"/>